<dbReference type="SUPFAM" id="SSF49265">
    <property type="entry name" value="Fibronectin type III"/>
    <property type="match status" value="2"/>
</dbReference>
<dbReference type="SMART" id="SM00060">
    <property type="entry name" value="FN3"/>
    <property type="match status" value="3"/>
</dbReference>
<name>A0A6C0I5E7_9ZZZZ</name>
<feature type="transmembrane region" description="Helical" evidence="2">
    <location>
        <begin position="483"/>
        <end position="501"/>
    </location>
</feature>
<keyword evidence="2" id="KW-1133">Transmembrane helix</keyword>
<dbReference type="PANTHER" id="PTHR13817:SF73">
    <property type="entry name" value="FIBRONECTIN TYPE-III DOMAIN-CONTAINING PROTEIN"/>
    <property type="match status" value="1"/>
</dbReference>
<dbReference type="Pfam" id="PF00041">
    <property type="entry name" value="fn3"/>
    <property type="match status" value="2"/>
</dbReference>
<dbReference type="EMBL" id="MN740112">
    <property type="protein sequence ID" value="QHT88231.1"/>
    <property type="molecule type" value="Genomic_DNA"/>
</dbReference>
<organism evidence="4">
    <name type="scientific">viral metagenome</name>
    <dbReference type="NCBI Taxonomy" id="1070528"/>
    <lineage>
        <taxon>unclassified sequences</taxon>
        <taxon>metagenomes</taxon>
        <taxon>organismal metagenomes</taxon>
    </lineage>
</organism>
<evidence type="ECO:0000256" key="2">
    <source>
        <dbReference type="SAM" id="Phobius"/>
    </source>
</evidence>
<feature type="domain" description="Fibronectin type-III" evidence="3">
    <location>
        <begin position="171"/>
        <end position="266"/>
    </location>
</feature>
<accession>A0A6C0I5E7</accession>
<dbReference type="InterPro" id="IPR036116">
    <property type="entry name" value="FN3_sf"/>
</dbReference>
<evidence type="ECO:0000256" key="1">
    <source>
        <dbReference type="ARBA" id="ARBA00022737"/>
    </source>
</evidence>
<dbReference type="PROSITE" id="PS50853">
    <property type="entry name" value="FN3"/>
    <property type="match status" value="2"/>
</dbReference>
<sequence length="506" mass="54267">MYGNHRDNIDDDYSSVRELHGNKYKKKEPYVFTITATNAVGDSVVSDPTSDIVPNIKPTLTYNAIGPVITNNEPSLICMVEYLINGSSITKLDLKETNGTNNLTIIPSQIASNNSSGLNYFNLRNVGTTKQSISFNVKGFEMGKSYSYNLTATNSAGESDAFPVRFTTYKLPDVPSITQVDSGDKQCTISFTTTPVITNTVNNLTVPIYTYTVKSSPENITATGSTSPITIGGLTNGTKYTFTVTATNQLGTTQPSAASSEVIPKGAAIAPTSITAVSGDIKKSTVIFSGGSSNGDTSVKYTITTIPDNITATGNSSPIIVTGLKDGTTYTFNIKAENTIGSSTSSQTATATTADKPSKITTLTPTAGANQITLTFPNQDGITEYKILAYYTNNNDNTKTNFETIKVPITAPNCKIDNNNVVITLYTKSNNAIFKSGSSMSGAIEITNADKTISTSVQPYARVPLSTYPIGRERTLLSMENCYNYGILLFVLIFIAILWNCSHKRK</sequence>
<protein>
    <recommendedName>
        <fullName evidence="3">Fibronectin type-III domain-containing protein</fullName>
    </recommendedName>
</protein>
<keyword evidence="1" id="KW-0677">Repeat</keyword>
<dbReference type="Gene3D" id="2.60.40.10">
    <property type="entry name" value="Immunoglobulins"/>
    <property type="match status" value="2"/>
</dbReference>
<dbReference type="InterPro" id="IPR013783">
    <property type="entry name" value="Ig-like_fold"/>
</dbReference>
<reference evidence="4" key="1">
    <citation type="journal article" date="2020" name="Nature">
        <title>Giant virus diversity and host interactions through global metagenomics.</title>
        <authorList>
            <person name="Schulz F."/>
            <person name="Roux S."/>
            <person name="Paez-Espino D."/>
            <person name="Jungbluth S."/>
            <person name="Walsh D.A."/>
            <person name="Denef V.J."/>
            <person name="McMahon K.D."/>
            <person name="Konstantinidis K.T."/>
            <person name="Eloe-Fadrosh E.A."/>
            <person name="Kyrpides N.C."/>
            <person name="Woyke T."/>
        </authorList>
    </citation>
    <scope>NUCLEOTIDE SEQUENCE</scope>
    <source>
        <strain evidence="4">GVMAG-M-3300023184-24</strain>
    </source>
</reference>
<dbReference type="PANTHER" id="PTHR13817">
    <property type="entry name" value="TITIN"/>
    <property type="match status" value="1"/>
</dbReference>
<proteinExistence type="predicted"/>
<keyword evidence="2" id="KW-0472">Membrane</keyword>
<keyword evidence="2" id="KW-0812">Transmembrane</keyword>
<feature type="domain" description="Fibronectin type-III" evidence="3">
    <location>
        <begin position="270"/>
        <end position="356"/>
    </location>
</feature>
<evidence type="ECO:0000313" key="4">
    <source>
        <dbReference type="EMBL" id="QHT88231.1"/>
    </source>
</evidence>
<dbReference type="InterPro" id="IPR003961">
    <property type="entry name" value="FN3_dom"/>
</dbReference>
<dbReference type="InterPro" id="IPR050964">
    <property type="entry name" value="Striated_Muscle_Regulatory"/>
</dbReference>
<dbReference type="AlphaFoldDB" id="A0A6C0I5E7"/>
<evidence type="ECO:0000259" key="3">
    <source>
        <dbReference type="PROSITE" id="PS50853"/>
    </source>
</evidence>
<dbReference type="CDD" id="cd00063">
    <property type="entry name" value="FN3"/>
    <property type="match status" value="1"/>
</dbReference>